<protein>
    <submittedName>
        <fullName evidence="2">KTSC domain-containing protein</fullName>
    </submittedName>
</protein>
<reference evidence="2" key="1">
    <citation type="submission" date="2022-01" db="EMBL/GenBank/DDBJ databases">
        <title>Genetic Characterization of Carbapenem-resistant Citrobacter spp. from China: a multicenter study.</title>
        <authorList>
            <person name="Ye L."/>
        </authorList>
    </citation>
    <scope>NUCLEOTIDE SEQUENCE</scope>
    <source>
        <strain evidence="2">IR5432</strain>
    </source>
</reference>
<gene>
    <name evidence="2" type="ORF">L2111_26250</name>
</gene>
<name>A0A9X4JM96_9ENTR</name>
<dbReference type="Proteomes" id="UP001147005">
    <property type="component" value="Unassembled WGS sequence"/>
</dbReference>
<dbReference type="InterPro" id="IPR025309">
    <property type="entry name" value="KTSC_dom"/>
</dbReference>
<evidence type="ECO:0000259" key="1">
    <source>
        <dbReference type="Pfam" id="PF13619"/>
    </source>
</evidence>
<feature type="domain" description="KTSC" evidence="1">
    <location>
        <begin position="8"/>
        <end position="64"/>
    </location>
</feature>
<evidence type="ECO:0000313" key="2">
    <source>
        <dbReference type="EMBL" id="MDE9621540.1"/>
    </source>
</evidence>
<dbReference type="AlphaFoldDB" id="A0A9X4JM96"/>
<sequence>MHFQNVISSRIKSISYYSSEKVLEVAFVDSVAYQFIKVSEKTHNDFLTAKSKGRFYDGVIKGKYLCRKKG</sequence>
<accession>A0A9X4JM96</accession>
<organism evidence="2 3">
    <name type="scientific">Citrobacter portucalensis</name>
    <dbReference type="NCBI Taxonomy" id="1639133"/>
    <lineage>
        <taxon>Bacteria</taxon>
        <taxon>Pseudomonadati</taxon>
        <taxon>Pseudomonadota</taxon>
        <taxon>Gammaproteobacteria</taxon>
        <taxon>Enterobacterales</taxon>
        <taxon>Enterobacteriaceae</taxon>
        <taxon>Citrobacter</taxon>
        <taxon>Citrobacter freundii complex</taxon>
    </lineage>
</organism>
<dbReference type="EMBL" id="JAKIHW010000078">
    <property type="protein sequence ID" value="MDE9621540.1"/>
    <property type="molecule type" value="Genomic_DNA"/>
</dbReference>
<comment type="caution">
    <text evidence="2">The sequence shown here is derived from an EMBL/GenBank/DDBJ whole genome shotgun (WGS) entry which is preliminary data.</text>
</comment>
<evidence type="ECO:0000313" key="3">
    <source>
        <dbReference type="Proteomes" id="UP001147005"/>
    </source>
</evidence>
<dbReference type="RefSeq" id="WP_181595513.1">
    <property type="nucleotide sequence ID" value="NZ_JAKIHW010000078.1"/>
</dbReference>
<dbReference type="Pfam" id="PF13619">
    <property type="entry name" value="KTSC"/>
    <property type="match status" value="1"/>
</dbReference>
<proteinExistence type="predicted"/>